<dbReference type="AlphaFoldDB" id="A0A086L892"/>
<protein>
    <submittedName>
        <fullName evidence="1">Saccharopine dehydrogenase domain-containing protein</fullName>
        <ecNumber evidence="1">1.5.1.9</ecNumber>
    </submittedName>
</protein>
<dbReference type="Proteomes" id="UP000028838">
    <property type="component" value="Unassembled WGS sequence"/>
</dbReference>
<keyword evidence="1" id="KW-0560">Oxidoreductase</keyword>
<organism evidence="1 2">
    <name type="scientific">Toxoplasma gondii FOU</name>
    <dbReference type="NCBI Taxonomy" id="943167"/>
    <lineage>
        <taxon>Eukaryota</taxon>
        <taxon>Sar</taxon>
        <taxon>Alveolata</taxon>
        <taxon>Apicomplexa</taxon>
        <taxon>Conoidasida</taxon>
        <taxon>Coccidia</taxon>
        <taxon>Eucoccidiorida</taxon>
        <taxon>Eimeriorina</taxon>
        <taxon>Sarcocystidae</taxon>
        <taxon>Toxoplasma</taxon>
    </lineage>
</organism>
<gene>
    <name evidence="1" type="ORF">TGFOU_215290A</name>
</gene>
<dbReference type="EC" id="1.5.1.9" evidence="1"/>
<feature type="non-terminal residue" evidence="1">
    <location>
        <position position="25"/>
    </location>
</feature>
<sequence>MESQPLNDSGREFDVIVYGATGFTG</sequence>
<evidence type="ECO:0000313" key="2">
    <source>
        <dbReference type="Proteomes" id="UP000028838"/>
    </source>
</evidence>
<dbReference type="VEuPathDB" id="ToxoDB:TGFOU_215290A"/>
<accession>A0A086L892</accession>
<name>A0A086L892_TOXGO</name>
<dbReference type="GO" id="GO:0047131">
    <property type="term" value="F:saccharopine dehydrogenase (NAD+, L-glutamate-forming) activity"/>
    <property type="evidence" value="ECO:0007669"/>
    <property type="project" value="UniProtKB-EC"/>
</dbReference>
<proteinExistence type="predicted"/>
<comment type="caution">
    <text evidence="1">The sequence shown here is derived from an EMBL/GenBank/DDBJ whole genome shotgun (WGS) entry which is preliminary data.</text>
</comment>
<reference evidence="1 2" key="1">
    <citation type="submission" date="2014-07" db="EMBL/GenBank/DDBJ databases">
        <authorList>
            <person name="Sibley D."/>
            <person name="Venepally P."/>
            <person name="Karamycheva S."/>
            <person name="Hadjithomas M."/>
            <person name="Khan A."/>
            <person name="Brunk B."/>
            <person name="Roos D."/>
            <person name="Caler E."/>
            <person name="Lorenzi H."/>
        </authorList>
    </citation>
    <scope>NUCLEOTIDE SEQUENCE [LARGE SCALE GENOMIC DNA]</scope>
    <source>
        <strain evidence="1 2">FOU</strain>
    </source>
</reference>
<dbReference type="EMBL" id="AEYH02001051">
    <property type="protein sequence ID" value="KFG52860.1"/>
    <property type="molecule type" value="Genomic_DNA"/>
</dbReference>
<evidence type="ECO:0000313" key="1">
    <source>
        <dbReference type="EMBL" id="KFG52860.1"/>
    </source>
</evidence>